<accession>A0A9P5NRU3</accession>
<reference evidence="2" key="1">
    <citation type="submission" date="2020-11" db="EMBL/GenBank/DDBJ databases">
        <authorList>
            <consortium name="DOE Joint Genome Institute"/>
            <person name="Ahrendt S."/>
            <person name="Riley R."/>
            <person name="Andreopoulos W."/>
            <person name="LaButti K."/>
            <person name="Pangilinan J."/>
            <person name="Ruiz-duenas F.J."/>
            <person name="Barrasa J.M."/>
            <person name="Sanchez-Garcia M."/>
            <person name="Camarero S."/>
            <person name="Miyauchi S."/>
            <person name="Serrano A."/>
            <person name="Linde D."/>
            <person name="Babiker R."/>
            <person name="Drula E."/>
            <person name="Ayuso-Fernandez I."/>
            <person name="Pacheco R."/>
            <person name="Padilla G."/>
            <person name="Ferreira P."/>
            <person name="Barriuso J."/>
            <person name="Kellner H."/>
            <person name="Castanera R."/>
            <person name="Alfaro M."/>
            <person name="Ramirez L."/>
            <person name="Pisabarro A.G."/>
            <person name="Kuo A."/>
            <person name="Tritt A."/>
            <person name="Lipzen A."/>
            <person name="He G."/>
            <person name="Yan M."/>
            <person name="Ng V."/>
            <person name="Cullen D."/>
            <person name="Martin F."/>
            <person name="Rosso M.-N."/>
            <person name="Henrissat B."/>
            <person name="Hibbett D."/>
            <person name="Martinez A.T."/>
            <person name="Grigoriev I.V."/>
        </authorList>
    </citation>
    <scope>NUCLEOTIDE SEQUENCE</scope>
    <source>
        <strain evidence="2">AH 44721</strain>
    </source>
</reference>
<feature type="region of interest" description="Disordered" evidence="1">
    <location>
        <begin position="152"/>
        <end position="319"/>
    </location>
</feature>
<evidence type="ECO:0000313" key="3">
    <source>
        <dbReference type="Proteomes" id="UP000724874"/>
    </source>
</evidence>
<evidence type="ECO:0000313" key="2">
    <source>
        <dbReference type="EMBL" id="KAF8901852.1"/>
    </source>
</evidence>
<keyword evidence="3" id="KW-1185">Reference proteome</keyword>
<name>A0A9P5NRU3_GYMJU</name>
<evidence type="ECO:0000256" key="1">
    <source>
        <dbReference type="SAM" id="MobiDB-lite"/>
    </source>
</evidence>
<dbReference type="EMBL" id="JADNYJ010000039">
    <property type="protein sequence ID" value="KAF8901852.1"/>
    <property type="molecule type" value="Genomic_DNA"/>
</dbReference>
<organism evidence="2 3">
    <name type="scientific">Gymnopilus junonius</name>
    <name type="common">Spectacular rustgill mushroom</name>
    <name type="synonym">Gymnopilus spectabilis subsp. junonius</name>
    <dbReference type="NCBI Taxonomy" id="109634"/>
    <lineage>
        <taxon>Eukaryota</taxon>
        <taxon>Fungi</taxon>
        <taxon>Dikarya</taxon>
        <taxon>Basidiomycota</taxon>
        <taxon>Agaricomycotina</taxon>
        <taxon>Agaricomycetes</taxon>
        <taxon>Agaricomycetidae</taxon>
        <taxon>Agaricales</taxon>
        <taxon>Agaricineae</taxon>
        <taxon>Hymenogastraceae</taxon>
        <taxon>Gymnopilus</taxon>
    </lineage>
</organism>
<feature type="compositionally biased region" description="Polar residues" evidence="1">
    <location>
        <begin position="103"/>
        <end position="125"/>
    </location>
</feature>
<protein>
    <submittedName>
        <fullName evidence="2">Uncharacterized protein</fullName>
    </submittedName>
</protein>
<dbReference type="Proteomes" id="UP000724874">
    <property type="component" value="Unassembled WGS sequence"/>
</dbReference>
<proteinExistence type="predicted"/>
<feature type="region of interest" description="Disordered" evidence="1">
    <location>
        <begin position="85"/>
        <end position="134"/>
    </location>
</feature>
<feature type="region of interest" description="Disordered" evidence="1">
    <location>
        <begin position="1"/>
        <end position="23"/>
    </location>
</feature>
<dbReference type="AlphaFoldDB" id="A0A9P5NRU3"/>
<feature type="compositionally biased region" description="Low complexity" evidence="1">
    <location>
        <begin position="211"/>
        <end position="226"/>
    </location>
</feature>
<feature type="compositionally biased region" description="Basic and acidic residues" evidence="1">
    <location>
        <begin position="152"/>
        <end position="162"/>
    </location>
</feature>
<feature type="compositionally biased region" description="Low complexity" evidence="1">
    <location>
        <begin position="185"/>
        <end position="198"/>
    </location>
</feature>
<comment type="caution">
    <text evidence="2">The sequence shown here is derived from an EMBL/GenBank/DDBJ whole genome shotgun (WGS) entry which is preliminary data.</text>
</comment>
<gene>
    <name evidence="2" type="ORF">CPB84DRAFT_1776800</name>
</gene>
<sequence>MVDHVHTTTDSVSSSYRHDYDDDDEYDKVLREFVQEEYFLPGPPSSAPLSPTPLLEQEIHPSPAYATHDVATGNYTEIDRGFHEAEDASASSPPMPSAFGMHSQHSQSPHPQTMSPETMALGNSRTRSHKKSDQAIMAGQTGSQIALGNLQERSHHQDDTRDGSQLSTPPPSSSVTPVGLVNRWSPSSAQSPPALSISKATHPADPAVNTSSPGPALSPAGSSSQQQKRKKEEDEQMPAPAPKKLKRPGKGQSAGPPTTQAVFMPVLHPKRLRQVLNYSSVPRGRPTDIFRIQTGQPTRGDWMTEEDEEYLESRKESSQ</sequence>